<dbReference type="Pfam" id="PF07799">
    <property type="entry name" value="DUF1643"/>
    <property type="match status" value="1"/>
</dbReference>
<dbReference type="Proteomes" id="UP000602653">
    <property type="component" value="Chromosome"/>
</dbReference>
<dbReference type="RefSeq" id="WP_204425221.1">
    <property type="nucleotide sequence ID" value="NZ_CP070228.1"/>
</dbReference>
<evidence type="ECO:0000313" key="2">
    <source>
        <dbReference type="EMBL" id="QRV02670.1"/>
    </source>
</evidence>
<evidence type="ECO:0000256" key="1">
    <source>
        <dbReference type="SAM" id="MobiDB-lite"/>
    </source>
</evidence>
<dbReference type="EMBL" id="CP070228">
    <property type="protein sequence ID" value="QRV02670.1"/>
    <property type="molecule type" value="Genomic_DNA"/>
</dbReference>
<dbReference type="InterPro" id="IPR012441">
    <property type="entry name" value="DUF1643"/>
</dbReference>
<feature type="region of interest" description="Disordered" evidence="1">
    <location>
        <begin position="204"/>
        <end position="242"/>
    </location>
</feature>
<name>A0ABX7IIW8_9ACTO</name>
<organism evidence="2 3">
    <name type="scientific">Arcanobacterium phocisimile</name>
    <dbReference type="NCBI Taxonomy" id="1302235"/>
    <lineage>
        <taxon>Bacteria</taxon>
        <taxon>Bacillati</taxon>
        <taxon>Actinomycetota</taxon>
        <taxon>Actinomycetes</taxon>
        <taxon>Actinomycetales</taxon>
        <taxon>Actinomycetaceae</taxon>
        <taxon>Arcanobacterium</taxon>
    </lineage>
</organism>
<proteinExistence type="predicted"/>
<keyword evidence="3" id="KW-1185">Reference proteome</keyword>
<sequence length="242" mass="27340">MHSWQNILQKVVQAPDPVNGNNIGHAVFAKLPGNKLADIELYDDVSDLTDPIKLRLLLTHKAAERNTSKHCVVIGMNPSTASAFQGEKADNTARQVYNWFAGASALEGYERLTMVNLLPIIETDSLEVSNLLDQTTDNYREVFHRTLDALLRTEKYDLEHTLLICAWGSSSNKRWVRDGQAWFYDYLNANKEIPRENIQRLRSKSLGSPTDYPPHPRGSVGLQNGNELIGMPLENPDRKSQR</sequence>
<gene>
    <name evidence="2" type="ORF">JTE88_02730</name>
</gene>
<accession>A0ABX7IIW8</accession>
<protein>
    <submittedName>
        <fullName evidence="2">DUF1643 domain-containing protein</fullName>
    </submittedName>
</protein>
<reference evidence="2 3" key="1">
    <citation type="submission" date="2021-02" db="EMBL/GenBank/DDBJ databases">
        <title>Complete Genome Sequence of Arcanobacterium phocisimile strain DSM 26142T from a harbour seal.</title>
        <authorList>
            <person name="Borowiak M."/>
            <person name="Alssahen M."/>
            <person name="Malorny B."/>
            <person name="Laemmler C."/>
            <person name="Siebert U."/>
            <person name="Ploetz M."/>
            <person name="Abdulmawjood A."/>
        </authorList>
    </citation>
    <scope>NUCLEOTIDE SEQUENCE [LARGE SCALE GENOMIC DNA]</scope>
    <source>
        <strain evidence="2 3">DSM 26142</strain>
    </source>
</reference>
<evidence type="ECO:0000313" key="3">
    <source>
        <dbReference type="Proteomes" id="UP000602653"/>
    </source>
</evidence>